<protein>
    <submittedName>
        <fullName evidence="2">Bgt-2205</fullName>
    </submittedName>
</protein>
<evidence type="ECO:0000256" key="1">
    <source>
        <dbReference type="SAM" id="MobiDB-lite"/>
    </source>
</evidence>
<dbReference type="EMBL" id="UIGY01000041">
    <property type="protein sequence ID" value="SUZ09139.1"/>
    <property type="molecule type" value="Genomic_DNA"/>
</dbReference>
<feature type="compositionally biased region" description="Basic and acidic residues" evidence="1">
    <location>
        <begin position="631"/>
        <end position="642"/>
    </location>
</feature>
<organism evidence="2">
    <name type="scientific">Blumeria graminis f. sp. tritici 96224</name>
    <dbReference type="NCBI Taxonomy" id="1268274"/>
    <lineage>
        <taxon>Eukaryota</taxon>
        <taxon>Fungi</taxon>
        <taxon>Dikarya</taxon>
        <taxon>Ascomycota</taxon>
        <taxon>Pezizomycotina</taxon>
        <taxon>Leotiomycetes</taxon>
        <taxon>Erysiphales</taxon>
        <taxon>Erysiphaceae</taxon>
        <taxon>Blumeria</taxon>
    </lineage>
</organism>
<dbReference type="PANTHER" id="PTHR35140">
    <property type="entry name" value="MITOTIC CHECK POINT PROTEIN BFA1"/>
    <property type="match status" value="1"/>
</dbReference>
<feature type="compositionally biased region" description="Polar residues" evidence="1">
    <location>
        <begin position="153"/>
        <end position="163"/>
    </location>
</feature>
<feature type="compositionally biased region" description="Basic and acidic residues" evidence="1">
    <location>
        <begin position="533"/>
        <end position="543"/>
    </location>
</feature>
<feature type="region of interest" description="Disordered" evidence="1">
    <location>
        <begin position="244"/>
        <end position="316"/>
    </location>
</feature>
<feature type="compositionally biased region" description="Low complexity" evidence="1">
    <location>
        <begin position="611"/>
        <end position="626"/>
    </location>
</feature>
<feature type="region of interest" description="Disordered" evidence="1">
    <location>
        <begin position="751"/>
        <end position="797"/>
    </location>
</feature>
<feature type="compositionally biased region" description="Polar residues" evidence="1">
    <location>
        <begin position="751"/>
        <end position="765"/>
    </location>
</feature>
<feature type="compositionally biased region" description="Basic and acidic residues" evidence="1">
    <location>
        <begin position="668"/>
        <end position="682"/>
    </location>
</feature>
<sequence>MHTTNVQAEERIESWDDDDLDIQGDDFTFRSASIATTAATQRRDSISSRRSIRSDVESNHGDEERQVLLPGDDERSINDAIATAKRAGIPLPQGIPTSALLGGTIKRLGARKIKKFIQDDWDDGDIEFPSEGIFKIKKIDSSNFPDAFGLESSVESAPNSPKISSERATKRFSKTQSDRKSNPSSELTIHRSPEDPEDGQFWDGDTIKVPKSRQASKIVPFITPPTPLKEMEPELAENDYDQDFQFQSNDGPLKLSTRKDIPKTPISLHDESDEWGEGGSLGTRHGGKRNRISNHSSSTAALSPSASSSLTNDSEDEAMEGLVLPHGPIPFQEILKRRQQYRSQEYLSRERNYSLPTKPQDDFLSDLDIGHGDVFDTKKLTLNRNIKVKRAPTVSPAKPKAAVSLKFTNKPSATNISRLPRPLGNHDRVPSSLEPVSESGGPLTNLARRSRSRLGSHMTHASINTIVNSNTLSNNGLGLPSTPHQRDLLSKPSCVTLRKESTTTNSAHMLKLKRSMPIIRSFQSATVSNNTMRSERYSGHSDSNRTNPVIRPKTPIERGCIAENSLNSSRTQPLPFLPAGAINSQSHHVLSKNLRRFHRQDSESSCQSLERGLSSRTVSRSTLRSPSPRRRGVEDLAREAATKRLLTKPVRRRNFGNGGELDAFDDLPTSRESEQKYVKDPVGRGPPKLASMRKKVEHHNSASVVSLPDHPTSTRSRDDLPRFARDTNASRMARENTLAQRTPLTTLTNHWKAKSQASSALNPTKSQPPAKPKKNKCCPQKPQLIKPIGNSNNSKSVKGMLYNPRTYKWEGNEFDLSPFDAPSSPSSASIPSFPQKESFQIYREKETTTPRPALIQHVQLSQNVQIVGGMIFDPQRMCWLKVPSQRRKVPHCQDRALNCFEPFDEDDEDDVFKDVPDLEDSHPGESSVGGAMSDGLKEDFIVGEEFDVGPEFIRRQREEEQRWKRKVEKWIQAETPLDRENESWRWNIRDMVMNYEI</sequence>
<gene>
    <name evidence="2" type="ORF">BGT96224V2_LOCUS2293</name>
</gene>
<dbReference type="InterPro" id="IPR034586">
    <property type="entry name" value="Bfa1/Byr4"/>
</dbReference>
<feature type="region of interest" description="Disordered" evidence="1">
    <location>
        <begin position="38"/>
        <end position="66"/>
    </location>
</feature>
<feature type="region of interest" description="Disordered" evidence="1">
    <location>
        <begin position="529"/>
        <end position="556"/>
    </location>
</feature>
<feature type="compositionally biased region" description="Basic residues" evidence="1">
    <location>
        <begin position="645"/>
        <end position="654"/>
    </location>
</feature>
<dbReference type="PANTHER" id="PTHR35140:SF1">
    <property type="entry name" value="MITOTIC CHECK POINT PROTEIN BFA1"/>
    <property type="match status" value="1"/>
</dbReference>
<feature type="region of interest" description="Disordered" evidence="1">
    <location>
        <begin position="412"/>
        <end position="444"/>
    </location>
</feature>
<evidence type="ECO:0000313" key="2">
    <source>
        <dbReference type="EMBL" id="SUZ09139.1"/>
    </source>
</evidence>
<dbReference type="AlphaFoldDB" id="A0A381L5E7"/>
<dbReference type="GO" id="GO:0031578">
    <property type="term" value="P:mitotic spindle orientation checkpoint signaling"/>
    <property type="evidence" value="ECO:0007669"/>
    <property type="project" value="TreeGrafter"/>
</dbReference>
<feature type="region of interest" description="Disordered" evidence="1">
    <location>
        <begin position="601"/>
        <end position="722"/>
    </location>
</feature>
<dbReference type="GO" id="GO:1990334">
    <property type="term" value="C:Bfa1-Bub2 complex"/>
    <property type="evidence" value="ECO:0007669"/>
    <property type="project" value="InterPro"/>
</dbReference>
<feature type="compositionally biased region" description="Basic and acidic residues" evidence="1">
    <location>
        <begin position="41"/>
        <end position="66"/>
    </location>
</feature>
<dbReference type="GO" id="GO:0005096">
    <property type="term" value="F:GTPase activator activity"/>
    <property type="evidence" value="ECO:0007669"/>
    <property type="project" value="InterPro"/>
</dbReference>
<feature type="compositionally biased region" description="Low complexity" evidence="1">
    <location>
        <begin position="293"/>
        <end position="312"/>
    </location>
</feature>
<feature type="region of interest" description="Disordered" evidence="1">
    <location>
        <begin position="151"/>
        <end position="209"/>
    </location>
</feature>
<accession>A0A381L5E7</accession>
<dbReference type="GO" id="GO:0044732">
    <property type="term" value="C:mitotic spindle pole body"/>
    <property type="evidence" value="ECO:0007669"/>
    <property type="project" value="TreeGrafter"/>
</dbReference>
<proteinExistence type="predicted"/>
<reference evidence="2" key="1">
    <citation type="submission" date="2018-07" db="EMBL/GenBank/DDBJ databases">
        <authorList>
            <person name="Quirk P.G."/>
            <person name="Krulwich T.A."/>
        </authorList>
    </citation>
    <scope>NUCLEOTIDE SEQUENCE</scope>
    <source>
        <strain evidence="2">96224</strain>
    </source>
</reference>
<name>A0A381L5E7_BLUGR</name>